<gene>
    <name evidence="1" type="ORF">SAMN04488561_4669</name>
</gene>
<organism evidence="1 2">
    <name type="scientific">Jiangella alba</name>
    <dbReference type="NCBI Taxonomy" id="561176"/>
    <lineage>
        <taxon>Bacteria</taxon>
        <taxon>Bacillati</taxon>
        <taxon>Actinomycetota</taxon>
        <taxon>Actinomycetes</taxon>
        <taxon>Jiangellales</taxon>
        <taxon>Jiangellaceae</taxon>
        <taxon>Jiangella</taxon>
    </lineage>
</organism>
<dbReference type="OrthoDB" id="5188615at2"/>
<name>A0A1H5PN75_9ACTN</name>
<protein>
    <recommendedName>
        <fullName evidence="3">DUF3800 domain-containing protein</fullName>
    </recommendedName>
</protein>
<evidence type="ECO:0000313" key="2">
    <source>
        <dbReference type="Proteomes" id="UP000181980"/>
    </source>
</evidence>
<sequence length="171" mass="19223">MALHAYVDESKKCDYIVAAVVITGGDVAAARQLMRGLLVGKQQRIHFKAETRPARKEQILATVLEVIGSCRLYVCRSRHSARENCLNAMLPDLVDLGVDRLVLERDTSTEKLDRRVLYDASRKAGTEMPYQHDMPHREPLLWAPDAIAWCWATGGSWRQRVADHVTVAEVG</sequence>
<reference evidence="2" key="1">
    <citation type="submission" date="2016-10" db="EMBL/GenBank/DDBJ databases">
        <authorList>
            <person name="Varghese N."/>
            <person name="Submissions S."/>
        </authorList>
    </citation>
    <scope>NUCLEOTIDE SEQUENCE [LARGE SCALE GENOMIC DNA]</scope>
    <source>
        <strain evidence="2">DSM 45237</strain>
    </source>
</reference>
<keyword evidence="2" id="KW-1185">Reference proteome</keyword>
<proteinExistence type="predicted"/>
<accession>A0A1H5PN75</accession>
<evidence type="ECO:0008006" key="3">
    <source>
        <dbReference type="Google" id="ProtNLM"/>
    </source>
</evidence>
<dbReference type="EMBL" id="FNUC01000004">
    <property type="protein sequence ID" value="SEF14571.1"/>
    <property type="molecule type" value="Genomic_DNA"/>
</dbReference>
<dbReference type="RefSeq" id="WP_069109422.1">
    <property type="nucleotide sequence ID" value="NZ_FNUC01000004.1"/>
</dbReference>
<dbReference type="Proteomes" id="UP000181980">
    <property type="component" value="Unassembled WGS sequence"/>
</dbReference>
<dbReference type="STRING" id="561176.SAMN04488561_4669"/>
<dbReference type="AlphaFoldDB" id="A0A1H5PN75"/>
<evidence type="ECO:0000313" key="1">
    <source>
        <dbReference type="EMBL" id="SEF14571.1"/>
    </source>
</evidence>